<dbReference type="InterPro" id="IPR002797">
    <property type="entry name" value="Polysacc_synth"/>
</dbReference>
<evidence type="ECO:0000256" key="3">
    <source>
        <dbReference type="ARBA" id="ARBA00022989"/>
    </source>
</evidence>
<reference evidence="6" key="1">
    <citation type="submission" date="2020-01" db="EMBL/GenBank/DDBJ databases">
        <authorList>
            <person name="Meier V. D."/>
            <person name="Meier V D."/>
        </authorList>
    </citation>
    <scope>NUCLEOTIDE SEQUENCE</scope>
    <source>
        <strain evidence="6">HLG_WM_MAG_12</strain>
    </source>
</reference>
<feature type="transmembrane region" description="Helical" evidence="5">
    <location>
        <begin position="333"/>
        <end position="353"/>
    </location>
</feature>
<evidence type="ECO:0000256" key="4">
    <source>
        <dbReference type="ARBA" id="ARBA00023136"/>
    </source>
</evidence>
<organism evidence="6">
    <name type="scientific">uncultured Campylobacterales bacterium</name>
    <dbReference type="NCBI Taxonomy" id="352960"/>
    <lineage>
        <taxon>Bacteria</taxon>
        <taxon>Pseudomonadati</taxon>
        <taxon>Campylobacterota</taxon>
        <taxon>Epsilonproteobacteria</taxon>
        <taxon>Campylobacterales</taxon>
        <taxon>environmental samples</taxon>
    </lineage>
</organism>
<name>A0A6S6TG11_9BACT</name>
<feature type="transmembrane region" description="Helical" evidence="5">
    <location>
        <begin position="150"/>
        <end position="171"/>
    </location>
</feature>
<feature type="transmembrane region" description="Helical" evidence="5">
    <location>
        <begin position="177"/>
        <end position="198"/>
    </location>
</feature>
<keyword evidence="3 5" id="KW-1133">Transmembrane helix</keyword>
<feature type="transmembrane region" description="Helical" evidence="5">
    <location>
        <begin position="264"/>
        <end position="281"/>
    </location>
</feature>
<dbReference type="AlphaFoldDB" id="A0A6S6TG11"/>
<dbReference type="PANTHER" id="PTHR43424:SF1">
    <property type="entry name" value="LOCUS PUTATIVE PROTEIN 1-RELATED"/>
    <property type="match status" value="1"/>
</dbReference>
<evidence type="ECO:0000256" key="2">
    <source>
        <dbReference type="ARBA" id="ARBA00022692"/>
    </source>
</evidence>
<feature type="transmembrane region" description="Helical" evidence="5">
    <location>
        <begin position="218"/>
        <end position="238"/>
    </location>
</feature>
<evidence type="ECO:0000256" key="1">
    <source>
        <dbReference type="ARBA" id="ARBA00004141"/>
    </source>
</evidence>
<protein>
    <submittedName>
        <fullName evidence="6">Membrane protein involved in the export of O-antigen, teichoic acid lipoteichoic acids</fullName>
    </submittedName>
</protein>
<dbReference type="GO" id="GO:0016020">
    <property type="term" value="C:membrane"/>
    <property type="evidence" value="ECO:0007669"/>
    <property type="project" value="UniProtKB-SubCell"/>
</dbReference>
<feature type="transmembrane region" description="Helical" evidence="5">
    <location>
        <begin position="301"/>
        <end position="321"/>
    </location>
</feature>
<feature type="transmembrane region" description="Helical" evidence="5">
    <location>
        <begin position="21"/>
        <end position="44"/>
    </location>
</feature>
<evidence type="ECO:0000313" key="6">
    <source>
        <dbReference type="EMBL" id="CAA6814272.1"/>
    </source>
</evidence>
<evidence type="ECO:0000256" key="5">
    <source>
        <dbReference type="SAM" id="Phobius"/>
    </source>
</evidence>
<proteinExistence type="predicted"/>
<feature type="transmembrane region" description="Helical" evidence="5">
    <location>
        <begin position="119"/>
        <end position="138"/>
    </location>
</feature>
<dbReference type="EMBL" id="CACVAW010000061">
    <property type="protein sequence ID" value="CAA6814272.1"/>
    <property type="molecule type" value="Genomic_DNA"/>
</dbReference>
<sequence length="437" mass="49706">MIRKLQNNKGFMRYFKNTSWLFFEKILRLFVNIFVGIWVARYLGPENFGLFSYAISFVGLFIAISTLGLDSIVVRNLVNNSTKKNEILTTAFLLRCIGSILVFLALIVAVNFTSNDKDTNILIFIIAGTTIFQSFNVIDFYFQSQVMSKYSVFANIISLSISSVIKIILILNDAPLVAFAYVLLFDSFILSCGLVYFYFKQTSVVKYYKFSKKIAKSLLRDSWPLILSGMVIAIYMKIDQIMIKEILGNEFVGQYAAAVKLSEAWYFIPMVIATSLFPAIVNAKKISNELYYTRLQKIYDLMVWMAIAIAIPMTFLSDWLVNILYGVEYNQSGTVLTIHIWTGVFVFLGVAFGKYLSAENLTKKAFYRTLLGAVLNISLNYVLIPKYGINGAAVATLLGQFSANYLYDVFDKDLHGQLKMKTMSFFPIHILRGYNKK</sequence>
<dbReference type="Pfam" id="PF01943">
    <property type="entry name" value="Polysacc_synt"/>
    <property type="match status" value="1"/>
</dbReference>
<gene>
    <name evidence="6" type="ORF">HELGO_WM8263</name>
</gene>
<feature type="transmembrane region" description="Helical" evidence="5">
    <location>
        <begin position="50"/>
        <end position="72"/>
    </location>
</feature>
<dbReference type="PANTHER" id="PTHR43424">
    <property type="entry name" value="LOCUS PUTATIVE PROTEIN 1-RELATED"/>
    <property type="match status" value="1"/>
</dbReference>
<accession>A0A6S6TG11</accession>
<dbReference type="InterPro" id="IPR052556">
    <property type="entry name" value="PolySynth_Transporter"/>
</dbReference>
<feature type="transmembrane region" description="Helical" evidence="5">
    <location>
        <begin position="92"/>
        <end position="113"/>
    </location>
</feature>
<dbReference type="CDD" id="cd13128">
    <property type="entry name" value="MATE_Wzx_like"/>
    <property type="match status" value="1"/>
</dbReference>
<keyword evidence="2 5" id="KW-0812">Transmembrane</keyword>
<keyword evidence="4 5" id="KW-0472">Membrane</keyword>
<comment type="subcellular location">
    <subcellularLocation>
        <location evidence="1">Membrane</location>
        <topology evidence="1">Multi-pass membrane protein</topology>
    </subcellularLocation>
</comment>